<dbReference type="Pfam" id="PF10972">
    <property type="entry name" value="CsiV"/>
    <property type="match status" value="1"/>
</dbReference>
<evidence type="ECO:0008006" key="4">
    <source>
        <dbReference type="Google" id="ProtNLM"/>
    </source>
</evidence>
<protein>
    <recommendedName>
        <fullName evidence="4">Peptidoglycan-binding protein CsiV</fullName>
    </recommendedName>
</protein>
<organism evidence="2 3">
    <name type="scientific">Halopseudomonas pertucinogena</name>
    <dbReference type="NCBI Taxonomy" id="86175"/>
    <lineage>
        <taxon>Bacteria</taxon>
        <taxon>Pseudomonadati</taxon>
        <taxon>Pseudomonadota</taxon>
        <taxon>Gammaproteobacteria</taxon>
        <taxon>Pseudomonadales</taxon>
        <taxon>Pseudomonadaceae</taxon>
        <taxon>Halopseudomonas</taxon>
    </lineage>
</organism>
<sequence>MLMKTITRTLTKIMAALLLCTGLHAYAQDYLVELVVFGQPGAQLVPAALPGADWADRAVLLDEGFNDEVRALAPHRHQLEAEARKLESSGYQIKLHRAWQQPADSHLSVAVHQGQSLATADGQLLYPAQALVSLSDTPLTARVTLWLYHATAAEPVSERLQVTRSLRLDQTHYLDHRSLGALIRVTRP</sequence>
<evidence type="ECO:0000313" key="3">
    <source>
        <dbReference type="Proteomes" id="UP000633263"/>
    </source>
</evidence>
<accession>A0ABQ2CM71</accession>
<proteinExistence type="predicted"/>
<keyword evidence="1" id="KW-0732">Signal</keyword>
<dbReference type="InterPro" id="IPR021241">
    <property type="entry name" value="CsiV"/>
</dbReference>
<evidence type="ECO:0000256" key="1">
    <source>
        <dbReference type="SAM" id="SignalP"/>
    </source>
</evidence>
<keyword evidence="3" id="KW-1185">Reference proteome</keyword>
<evidence type="ECO:0000313" key="2">
    <source>
        <dbReference type="EMBL" id="GGI94908.1"/>
    </source>
</evidence>
<comment type="caution">
    <text evidence="2">The sequence shown here is derived from an EMBL/GenBank/DDBJ whole genome shotgun (WGS) entry which is preliminary data.</text>
</comment>
<dbReference type="Proteomes" id="UP000633263">
    <property type="component" value="Unassembled WGS sequence"/>
</dbReference>
<feature type="chain" id="PRO_5046297997" description="Peptidoglycan-binding protein CsiV" evidence="1">
    <location>
        <begin position="28"/>
        <end position="188"/>
    </location>
</feature>
<gene>
    <name evidence="2" type="ORF">GCM10009083_09380</name>
</gene>
<name>A0ABQ2CM71_9GAMM</name>
<dbReference type="RefSeq" id="WP_188635399.1">
    <property type="nucleotide sequence ID" value="NZ_BMNN01000001.1"/>
</dbReference>
<feature type="signal peptide" evidence="1">
    <location>
        <begin position="1"/>
        <end position="27"/>
    </location>
</feature>
<reference evidence="3" key="1">
    <citation type="journal article" date="2019" name="Int. J. Syst. Evol. Microbiol.">
        <title>The Global Catalogue of Microorganisms (GCM) 10K type strain sequencing project: providing services to taxonomists for standard genome sequencing and annotation.</title>
        <authorList>
            <consortium name="The Broad Institute Genomics Platform"/>
            <consortium name="The Broad Institute Genome Sequencing Center for Infectious Disease"/>
            <person name="Wu L."/>
            <person name="Ma J."/>
        </authorList>
    </citation>
    <scope>NUCLEOTIDE SEQUENCE [LARGE SCALE GENOMIC DNA]</scope>
    <source>
        <strain evidence="3">JCM 11590</strain>
    </source>
</reference>
<dbReference type="EMBL" id="BMNN01000001">
    <property type="protein sequence ID" value="GGI94908.1"/>
    <property type="molecule type" value="Genomic_DNA"/>
</dbReference>